<dbReference type="GeneID" id="63836851"/>
<evidence type="ECO:0000313" key="6">
    <source>
        <dbReference type="Proteomes" id="UP000803844"/>
    </source>
</evidence>
<reference evidence="5" key="1">
    <citation type="journal article" date="2020" name="Phytopathology">
        <title>Genome sequence of the chestnut blight fungus Cryphonectria parasitica EP155: A fundamental resource for an archetypical invasive plant pathogen.</title>
        <authorList>
            <person name="Crouch J.A."/>
            <person name="Dawe A."/>
            <person name="Aerts A."/>
            <person name="Barry K."/>
            <person name="Churchill A.C.L."/>
            <person name="Grimwood J."/>
            <person name="Hillman B."/>
            <person name="Milgroom M.G."/>
            <person name="Pangilinan J."/>
            <person name="Smith M."/>
            <person name="Salamov A."/>
            <person name="Schmutz J."/>
            <person name="Yadav J."/>
            <person name="Grigoriev I.V."/>
            <person name="Nuss D."/>
        </authorList>
    </citation>
    <scope>NUCLEOTIDE SEQUENCE</scope>
    <source>
        <strain evidence="5">EP155</strain>
    </source>
</reference>
<comment type="cofactor">
    <cofactor evidence="4">
        <name>heme</name>
        <dbReference type="ChEBI" id="CHEBI:30413"/>
    </cofactor>
</comment>
<evidence type="ECO:0000256" key="1">
    <source>
        <dbReference type="ARBA" id="ARBA00022617"/>
    </source>
</evidence>
<dbReference type="PANTHER" id="PTHR24305:SF161">
    <property type="entry name" value="P450, PUTATIVE (EUROFUNG)-RELATED"/>
    <property type="match status" value="1"/>
</dbReference>
<name>A0A9P4XYT5_CRYP1</name>
<keyword evidence="2 4" id="KW-0479">Metal-binding</keyword>
<evidence type="ECO:0000256" key="2">
    <source>
        <dbReference type="ARBA" id="ARBA00022723"/>
    </source>
</evidence>
<dbReference type="GO" id="GO:0005506">
    <property type="term" value="F:iron ion binding"/>
    <property type="evidence" value="ECO:0007669"/>
    <property type="project" value="InterPro"/>
</dbReference>
<dbReference type="InterPro" id="IPR001128">
    <property type="entry name" value="Cyt_P450"/>
</dbReference>
<evidence type="ECO:0000313" key="5">
    <source>
        <dbReference type="EMBL" id="KAF3763035.1"/>
    </source>
</evidence>
<dbReference type="AlphaFoldDB" id="A0A9P4XYT5"/>
<evidence type="ECO:0000256" key="4">
    <source>
        <dbReference type="PIRSR" id="PIRSR602401-1"/>
    </source>
</evidence>
<dbReference type="InterPro" id="IPR036396">
    <property type="entry name" value="Cyt_P450_sf"/>
</dbReference>
<dbReference type="Pfam" id="PF00067">
    <property type="entry name" value="p450"/>
    <property type="match status" value="1"/>
</dbReference>
<dbReference type="Gene3D" id="1.10.630.10">
    <property type="entry name" value="Cytochrome P450"/>
    <property type="match status" value="1"/>
</dbReference>
<proteinExistence type="predicted"/>
<evidence type="ECO:0008006" key="7">
    <source>
        <dbReference type="Google" id="ProtNLM"/>
    </source>
</evidence>
<dbReference type="GO" id="GO:0004497">
    <property type="term" value="F:monooxygenase activity"/>
    <property type="evidence" value="ECO:0007669"/>
    <property type="project" value="InterPro"/>
</dbReference>
<dbReference type="InterPro" id="IPR002401">
    <property type="entry name" value="Cyt_P450_E_grp-I"/>
</dbReference>
<accession>A0A9P4XYT5</accession>
<gene>
    <name evidence="5" type="ORF">M406DRAFT_322989</name>
</gene>
<dbReference type="InterPro" id="IPR050121">
    <property type="entry name" value="Cytochrome_P450_monoxygenase"/>
</dbReference>
<protein>
    <recommendedName>
        <fullName evidence="7">Cytochrome P450 monooxygenase</fullName>
    </recommendedName>
</protein>
<evidence type="ECO:0000256" key="3">
    <source>
        <dbReference type="ARBA" id="ARBA00023004"/>
    </source>
</evidence>
<comment type="caution">
    <text evidence="5">The sequence shown here is derived from an EMBL/GenBank/DDBJ whole genome shotgun (WGS) entry which is preliminary data.</text>
</comment>
<dbReference type="PRINTS" id="PR00463">
    <property type="entry name" value="EP450I"/>
</dbReference>
<dbReference type="GO" id="GO:0020037">
    <property type="term" value="F:heme binding"/>
    <property type="evidence" value="ECO:0007669"/>
    <property type="project" value="InterPro"/>
</dbReference>
<dbReference type="OrthoDB" id="1470350at2759"/>
<dbReference type="EMBL" id="MU032349">
    <property type="protein sequence ID" value="KAF3763035.1"/>
    <property type="molecule type" value="Genomic_DNA"/>
</dbReference>
<keyword evidence="3 4" id="KW-0408">Iron</keyword>
<dbReference type="GO" id="GO:0016705">
    <property type="term" value="F:oxidoreductase activity, acting on paired donors, with incorporation or reduction of molecular oxygen"/>
    <property type="evidence" value="ECO:0007669"/>
    <property type="project" value="InterPro"/>
</dbReference>
<sequence>MELFVQPGYDTLDTGDGGITWETNPAKHREIAKKLAPAFSTKNFRAKEATVQKHVDLFIKRLIEVGAQQRGVDLRLWTEWLALDLAADMTYSQDMGHVRNAKSSEFLDTALKLNFFGAVTNIAAKFRFLTPFIYLCIPPSVWLSMPRLIKMNSEDVKIRISRRGKTEHLDYFEQLAPADKPEPKDKKQIFHLQNIAGQLLLAGWQPMSHQSYSVICQLLKNPRVYATLVEEVRSTFKDSNEISTDTTATLKYLQACINESLRMHPDTVDGLPRISPGAVVDGKFIPKGVICQHSHFAAARSPRFFAEPLEFHPERWLAPDHPCFDQKFKDDNLKASMPFNQGTRACTGSSIALAVLRLFLAKVLMHFDLEAVPGQDEVLFDEHYKYLAFWERPPFRVRFKRVDDTSTPEHGKLNHV</sequence>
<dbReference type="PRINTS" id="PR00385">
    <property type="entry name" value="P450"/>
</dbReference>
<keyword evidence="1 4" id="KW-0349">Heme</keyword>
<dbReference type="PANTHER" id="PTHR24305">
    <property type="entry name" value="CYTOCHROME P450"/>
    <property type="match status" value="1"/>
</dbReference>
<organism evidence="5 6">
    <name type="scientific">Cryphonectria parasitica (strain ATCC 38755 / EP155)</name>
    <dbReference type="NCBI Taxonomy" id="660469"/>
    <lineage>
        <taxon>Eukaryota</taxon>
        <taxon>Fungi</taxon>
        <taxon>Dikarya</taxon>
        <taxon>Ascomycota</taxon>
        <taxon>Pezizomycotina</taxon>
        <taxon>Sordariomycetes</taxon>
        <taxon>Sordariomycetidae</taxon>
        <taxon>Diaporthales</taxon>
        <taxon>Cryphonectriaceae</taxon>
        <taxon>Cryphonectria-Endothia species complex</taxon>
        <taxon>Cryphonectria</taxon>
    </lineage>
</organism>
<feature type="binding site" description="axial binding residue" evidence="4">
    <location>
        <position position="346"/>
    </location>
    <ligand>
        <name>heme</name>
        <dbReference type="ChEBI" id="CHEBI:30413"/>
    </ligand>
    <ligandPart>
        <name>Fe</name>
        <dbReference type="ChEBI" id="CHEBI:18248"/>
    </ligandPart>
</feature>
<dbReference type="SUPFAM" id="SSF48264">
    <property type="entry name" value="Cytochrome P450"/>
    <property type="match status" value="1"/>
</dbReference>
<dbReference type="RefSeq" id="XP_040774014.1">
    <property type="nucleotide sequence ID" value="XM_040919722.1"/>
</dbReference>
<keyword evidence="6" id="KW-1185">Reference proteome</keyword>
<dbReference type="Proteomes" id="UP000803844">
    <property type="component" value="Unassembled WGS sequence"/>
</dbReference>